<dbReference type="PROSITE" id="PS00687">
    <property type="entry name" value="ALDEHYDE_DEHYDR_GLU"/>
    <property type="match status" value="1"/>
</dbReference>
<evidence type="ECO:0000256" key="1">
    <source>
        <dbReference type="ARBA" id="ARBA00009986"/>
    </source>
</evidence>
<dbReference type="Proteomes" id="UP001152649">
    <property type="component" value="Unassembled WGS sequence"/>
</dbReference>
<dbReference type="GO" id="GO:0000981">
    <property type="term" value="F:DNA-binding transcription factor activity, RNA polymerase II-specific"/>
    <property type="evidence" value="ECO:0007669"/>
    <property type="project" value="InterPro"/>
</dbReference>
<name>A0A9W4NCB7_9EURO</name>
<dbReference type="GO" id="GO:0004029">
    <property type="term" value="F:aldehyde dehydrogenase (NAD+) activity"/>
    <property type="evidence" value="ECO:0007669"/>
    <property type="project" value="TreeGrafter"/>
</dbReference>
<dbReference type="SUPFAM" id="SSF57701">
    <property type="entry name" value="Zn2/Cys6 DNA-binding domain"/>
    <property type="match status" value="1"/>
</dbReference>
<evidence type="ECO:0000256" key="7">
    <source>
        <dbReference type="ARBA" id="ARBA00023242"/>
    </source>
</evidence>
<evidence type="ECO:0000256" key="5">
    <source>
        <dbReference type="ARBA" id="ARBA00023125"/>
    </source>
</evidence>
<dbReference type="PROSITE" id="PS50048">
    <property type="entry name" value="ZN2_CY6_FUNGAL_2"/>
    <property type="match status" value="1"/>
</dbReference>
<dbReference type="InterPro" id="IPR015590">
    <property type="entry name" value="Aldehyde_DH_dom"/>
</dbReference>
<dbReference type="OrthoDB" id="310895at2759"/>
<dbReference type="PANTHER" id="PTHR43720:SF2">
    <property type="entry name" value="2-AMINOMUCONIC SEMIALDEHYDE DEHYDROGENASE"/>
    <property type="match status" value="1"/>
</dbReference>
<keyword evidence="2 9" id="KW-0560">Oxidoreductase</keyword>
<evidence type="ECO:0000256" key="2">
    <source>
        <dbReference type="ARBA" id="ARBA00023002"/>
    </source>
</evidence>
<evidence type="ECO:0000313" key="11">
    <source>
        <dbReference type="EMBL" id="CAG8340479.1"/>
    </source>
</evidence>
<evidence type="ECO:0000256" key="6">
    <source>
        <dbReference type="ARBA" id="ARBA00023163"/>
    </source>
</evidence>
<evidence type="ECO:0000313" key="12">
    <source>
        <dbReference type="Proteomes" id="UP001152649"/>
    </source>
</evidence>
<dbReference type="AlphaFoldDB" id="A0A9W4NCB7"/>
<dbReference type="GO" id="GO:0008270">
    <property type="term" value="F:zinc ion binding"/>
    <property type="evidence" value="ECO:0007669"/>
    <property type="project" value="InterPro"/>
</dbReference>
<keyword evidence="5" id="KW-0238">DNA-binding</keyword>
<keyword evidence="12" id="KW-1185">Reference proteome</keyword>
<dbReference type="InterPro" id="IPR001138">
    <property type="entry name" value="Zn2Cys6_DnaBD"/>
</dbReference>
<dbReference type="InterPro" id="IPR029510">
    <property type="entry name" value="Ald_DH_CS_GLU"/>
</dbReference>
<dbReference type="InterPro" id="IPR016162">
    <property type="entry name" value="Ald_DH_N"/>
</dbReference>
<protein>
    <recommendedName>
        <fullName evidence="10">Zn(2)-C6 fungal-type domain-containing protein</fullName>
    </recommendedName>
</protein>
<feature type="domain" description="Zn(2)-C6 fungal-type" evidence="10">
    <location>
        <begin position="10"/>
        <end position="38"/>
    </location>
</feature>
<sequence length="1040" mass="115477">MITTSLTRIDCSNCQRRRIKCDRTWPGCRKCGKRCLECPGYGLKLKWDQGVASRGRLMGRSLPVSNSPLVLQPPTGAPATLPLPDPTSRLIQSPGLFHSSHSPRLVAWFTERVAQRLAWVDGPRNPWRRIVLPLAETHETVLLSVLALAATDISSQFRKGDPWFHIFRNLSQTYHRHALNLLTYELKGMCALPPSQTRSAASFFPTLVSVMIICNKDILNAETLEWRMHLTAAREILAAANDCSDPHQSFAPMREFFLQEYYTTSVWTQLMNFSQIGRIVMDPPTSNEDAALTGFVNVIHRITQLERTKAGFHSSDVNTPPQLHGQGIYTEIESARADSLRLGQSINFWSDTHRRNFDTLVRMYYHATLIYSDQALSMTPIASTNMMASQDHIMNDLRQLSQLEAGFHHAQDFIWPLFIAGTELRGDFAGQALVECHFKTVMRISRTLDRDRVLSFLMSWWKQDSDRQTSWIQYARERSSDYNLLICSYVIWSQPRLIARSPLFSPSVFFCLSPLVKGISASSQSSSRLLVPELLFPDRTFPMAQKLIAPNGRKITLQTGLFINNEWVDAIEGGFIESINPTDETVITSVQAATEADVDIAVKRAQAALKHPSWADLHPSTRGSLLRRLSDLVEEHSVDLATLEAWDSGKPYSVALHEDVAEVTTCLRYFAGFADKASGEFIDSGALKLAYTIREPFGVCGQIIPWNYPLMMAAWKLGPALACGNTVILKPSELTPLSILYFAGLTKAAGFPPGVINILNGYGHQAGGAIARHPDIQKIAFTGSTSTGREIMKMAASNLKAITLETGGKSPLLVFNDADLQQAVKWAHTGIMSNQGQICSGTSRILVERSIYEPFIDAFKTFTEETSKVGDPFTETTFQGPQISKKQHDRILAYINSGVKEGARLVLGGSSCSVNNGKGFFIEPTIFCDVSRNMEIYQNEIFGPVVVIQPFETEDDAVEKANDSPYGLASAIFSQDITRCHRLARKIESGTVWINSSNDSDSLTPFGGMKQSGIGRELGRAGMEAYSVIKSVHVNLGAKL</sequence>
<dbReference type="InterPro" id="IPR016161">
    <property type="entry name" value="Ald_DH/histidinol_DH"/>
</dbReference>
<gene>
    <name evidence="11" type="ORF">PSALAMII_LOCUS2849</name>
</gene>
<dbReference type="GO" id="GO:0003677">
    <property type="term" value="F:DNA binding"/>
    <property type="evidence" value="ECO:0007669"/>
    <property type="project" value="UniProtKB-KW"/>
</dbReference>
<dbReference type="InterPro" id="IPR016163">
    <property type="entry name" value="Ald_DH_C"/>
</dbReference>
<comment type="caution">
    <text evidence="11">The sequence shown here is derived from an EMBL/GenBank/DDBJ whole genome shotgun (WGS) entry which is preliminary data.</text>
</comment>
<proteinExistence type="inferred from homology"/>
<dbReference type="GO" id="GO:0006598">
    <property type="term" value="P:polyamine catabolic process"/>
    <property type="evidence" value="ECO:0007669"/>
    <property type="project" value="TreeGrafter"/>
</dbReference>
<dbReference type="InterPro" id="IPR021858">
    <property type="entry name" value="Fun_TF"/>
</dbReference>
<keyword evidence="4" id="KW-0520">NAD</keyword>
<evidence type="ECO:0000259" key="10">
    <source>
        <dbReference type="PROSITE" id="PS50048"/>
    </source>
</evidence>
<keyword evidence="3" id="KW-0805">Transcription regulation</keyword>
<dbReference type="FunFam" id="3.40.309.10:FF:000012">
    <property type="entry name" value="Betaine aldehyde dehydrogenase"/>
    <property type="match status" value="1"/>
</dbReference>
<dbReference type="FunFam" id="3.40.605.10:FF:000001">
    <property type="entry name" value="Aldehyde dehydrogenase 1"/>
    <property type="match status" value="1"/>
</dbReference>
<dbReference type="SUPFAM" id="SSF53720">
    <property type="entry name" value="ALDH-like"/>
    <property type="match status" value="1"/>
</dbReference>
<feature type="active site" evidence="8">
    <location>
        <position position="805"/>
    </location>
</feature>
<accession>A0A9W4NCB7</accession>
<dbReference type="PANTHER" id="PTHR43720">
    <property type="entry name" value="2-AMINOMUCONIC SEMIALDEHYDE DEHYDROGENASE"/>
    <property type="match status" value="1"/>
</dbReference>
<keyword evidence="6" id="KW-0804">Transcription</keyword>
<dbReference type="Pfam" id="PF11951">
    <property type="entry name" value="Fungal_trans_2"/>
    <property type="match status" value="1"/>
</dbReference>
<dbReference type="Gene3D" id="3.40.309.10">
    <property type="entry name" value="Aldehyde Dehydrogenase, Chain A, domain 2"/>
    <property type="match status" value="1"/>
</dbReference>
<organism evidence="11 12">
    <name type="scientific">Penicillium salamii</name>
    <dbReference type="NCBI Taxonomy" id="1612424"/>
    <lineage>
        <taxon>Eukaryota</taxon>
        <taxon>Fungi</taxon>
        <taxon>Dikarya</taxon>
        <taxon>Ascomycota</taxon>
        <taxon>Pezizomycotina</taxon>
        <taxon>Eurotiomycetes</taxon>
        <taxon>Eurotiomycetidae</taxon>
        <taxon>Eurotiales</taxon>
        <taxon>Aspergillaceae</taxon>
        <taxon>Penicillium</taxon>
    </lineage>
</organism>
<comment type="similarity">
    <text evidence="1 9">Belongs to the aldehyde dehydrogenase family.</text>
</comment>
<evidence type="ECO:0000256" key="9">
    <source>
        <dbReference type="RuleBase" id="RU003345"/>
    </source>
</evidence>
<dbReference type="Pfam" id="PF00171">
    <property type="entry name" value="Aldedh"/>
    <property type="match status" value="1"/>
</dbReference>
<reference evidence="11" key="1">
    <citation type="submission" date="2021-07" db="EMBL/GenBank/DDBJ databases">
        <authorList>
            <person name="Branca A.L. A."/>
        </authorList>
    </citation>
    <scope>NUCLEOTIDE SEQUENCE</scope>
</reference>
<dbReference type="EMBL" id="CAJVPG010000110">
    <property type="protein sequence ID" value="CAG8340479.1"/>
    <property type="molecule type" value="Genomic_DNA"/>
</dbReference>
<evidence type="ECO:0000256" key="8">
    <source>
        <dbReference type="PROSITE-ProRule" id="PRU10007"/>
    </source>
</evidence>
<evidence type="ECO:0000256" key="4">
    <source>
        <dbReference type="ARBA" id="ARBA00023027"/>
    </source>
</evidence>
<keyword evidence="7" id="KW-0539">Nucleus</keyword>
<evidence type="ECO:0000256" key="3">
    <source>
        <dbReference type="ARBA" id="ARBA00023015"/>
    </source>
</evidence>
<dbReference type="CDD" id="cd00067">
    <property type="entry name" value="GAL4"/>
    <property type="match status" value="1"/>
</dbReference>
<dbReference type="Gene3D" id="3.40.605.10">
    <property type="entry name" value="Aldehyde Dehydrogenase, Chain A, domain 1"/>
    <property type="match status" value="1"/>
</dbReference>
<dbReference type="InterPro" id="IPR036864">
    <property type="entry name" value="Zn2-C6_fun-type_DNA-bd_sf"/>
</dbReference>